<reference evidence="1 2" key="1">
    <citation type="submission" date="2018-11" db="EMBL/GenBank/DDBJ databases">
        <authorList>
            <consortium name="Pathogen Informatics"/>
        </authorList>
    </citation>
    <scope>NUCLEOTIDE SEQUENCE [LARGE SCALE GENOMIC DNA]</scope>
</reference>
<sequence>MNVLLKHIHALKILVSLVTTPSDHFTVETVRRVIVVMAVLARENLLAMMHPAILVQLASKILQASI</sequence>
<keyword evidence="2" id="KW-1185">Reference proteome</keyword>
<protein>
    <submittedName>
        <fullName evidence="1">Uncharacterized protein</fullName>
    </submittedName>
</protein>
<proteinExistence type="predicted"/>
<dbReference type="Proteomes" id="UP000271889">
    <property type="component" value="Unassembled WGS sequence"/>
</dbReference>
<evidence type="ECO:0000313" key="1">
    <source>
        <dbReference type="EMBL" id="VDN35445.1"/>
    </source>
</evidence>
<dbReference type="AlphaFoldDB" id="A0A3P7MZR8"/>
<accession>A0A3P7MZR8</accession>
<organism evidence="1 2">
    <name type="scientific">Cylicostephanus goldi</name>
    <name type="common">Nematode worm</name>
    <dbReference type="NCBI Taxonomy" id="71465"/>
    <lineage>
        <taxon>Eukaryota</taxon>
        <taxon>Metazoa</taxon>
        <taxon>Ecdysozoa</taxon>
        <taxon>Nematoda</taxon>
        <taxon>Chromadorea</taxon>
        <taxon>Rhabditida</taxon>
        <taxon>Rhabditina</taxon>
        <taxon>Rhabditomorpha</taxon>
        <taxon>Strongyloidea</taxon>
        <taxon>Strongylidae</taxon>
        <taxon>Cylicostephanus</taxon>
    </lineage>
</organism>
<evidence type="ECO:0000313" key="2">
    <source>
        <dbReference type="Proteomes" id="UP000271889"/>
    </source>
</evidence>
<name>A0A3P7MZR8_CYLGO</name>
<dbReference type="EMBL" id="UYRV01126899">
    <property type="protein sequence ID" value="VDN35445.1"/>
    <property type="molecule type" value="Genomic_DNA"/>
</dbReference>
<gene>
    <name evidence="1" type="ORF">CGOC_LOCUS12926</name>
</gene>